<dbReference type="AlphaFoldDB" id="A0A5D4GX32"/>
<dbReference type="PANTHER" id="PTHR35841">
    <property type="entry name" value="PHOSPHONATES-BINDING PERIPLASMIC PROTEIN"/>
    <property type="match status" value="1"/>
</dbReference>
<organism evidence="1 2">
    <name type="scientific">Neoaquamicrobium microcysteis</name>
    <dbReference type="NCBI Taxonomy" id="2682781"/>
    <lineage>
        <taxon>Bacteria</taxon>
        <taxon>Pseudomonadati</taxon>
        <taxon>Pseudomonadota</taxon>
        <taxon>Alphaproteobacteria</taxon>
        <taxon>Hyphomicrobiales</taxon>
        <taxon>Phyllobacteriaceae</taxon>
        <taxon>Neoaquamicrobium</taxon>
    </lineage>
</organism>
<dbReference type="SUPFAM" id="SSF53850">
    <property type="entry name" value="Periplasmic binding protein-like II"/>
    <property type="match status" value="1"/>
</dbReference>
<dbReference type="Pfam" id="PF12974">
    <property type="entry name" value="Phosphonate-bd"/>
    <property type="match status" value="1"/>
</dbReference>
<reference evidence="1 2" key="1">
    <citation type="submission" date="2019-08" db="EMBL/GenBank/DDBJ databases">
        <authorList>
            <person name="Seo Y.L."/>
        </authorList>
    </citation>
    <scope>NUCLEOTIDE SEQUENCE [LARGE SCALE GENOMIC DNA]</scope>
    <source>
        <strain evidence="1 2">MaA-C15</strain>
    </source>
</reference>
<name>A0A5D4GX32_9HYPH</name>
<dbReference type="Gene3D" id="3.40.190.10">
    <property type="entry name" value="Periplasmic binding protein-like II"/>
    <property type="match status" value="1"/>
</dbReference>
<reference evidence="1 2" key="2">
    <citation type="submission" date="2019-09" db="EMBL/GenBank/DDBJ databases">
        <title>Mesorhizobium sp. MaA-C15 isolated from Microcystis aeruginosa.</title>
        <authorList>
            <person name="Jeong S.E."/>
            <person name="Jin H.M."/>
            <person name="Jeon C.O."/>
        </authorList>
    </citation>
    <scope>NUCLEOTIDE SEQUENCE [LARGE SCALE GENOMIC DNA]</scope>
    <source>
        <strain evidence="1 2">MaA-C15</strain>
    </source>
</reference>
<dbReference type="OrthoDB" id="7353682at2"/>
<proteinExistence type="predicted"/>
<evidence type="ECO:0000313" key="1">
    <source>
        <dbReference type="EMBL" id="TYR32429.1"/>
    </source>
</evidence>
<dbReference type="RefSeq" id="WP_148914876.1">
    <property type="nucleotide sequence ID" value="NZ_VSZS01000062.1"/>
</dbReference>
<dbReference type="Proteomes" id="UP000323258">
    <property type="component" value="Unassembled WGS sequence"/>
</dbReference>
<keyword evidence="2" id="KW-1185">Reference proteome</keyword>
<sequence>MSKFVAALPMYDFPKLRAEVDAQWAAVRDRLRAAGIDAPEALARRNADLPAVPGGIRDAAGSVIALDPATLPPDEFDLFTLWRHPRLLFSQTCWGPMVSGLEAHVEVVAQPGDYSLYEGGESEFYSSAIVARGSGPSVRAPQGGDAIIPVDRLRGARFVFNSHDSMSGLLGITRDLEAIGESLELFSQRTETGSHRLSAKAVAEGTADIAAIDCRTLSLIRRFDTETAQALQIIGWTERRKGLPFIRARGLPAEILQYYPQLN</sequence>
<dbReference type="EMBL" id="VSZS01000062">
    <property type="protein sequence ID" value="TYR32429.1"/>
    <property type="molecule type" value="Genomic_DNA"/>
</dbReference>
<dbReference type="PANTHER" id="PTHR35841:SF1">
    <property type="entry name" value="PHOSPHONATES-BINDING PERIPLASMIC PROTEIN"/>
    <property type="match status" value="1"/>
</dbReference>
<comment type="caution">
    <text evidence="1">The sequence shown here is derived from an EMBL/GenBank/DDBJ whole genome shotgun (WGS) entry which is preliminary data.</text>
</comment>
<protein>
    <submittedName>
        <fullName evidence="1">PhnD/SsuA/transferrin family substrate-binding protein</fullName>
    </submittedName>
</protein>
<gene>
    <name evidence="1" type="ORF">FY036_11535</name>
</gene>
<evidence type="ECO:0000313" key="2">
    <source>
        <dbReference type="Proteomes" id="UP000323258"/>
    </source>
</evidence>
<accession>A0A5D4GX32</accession>